<evidence type="ECO:0000259" key="5">
    <source>
        <dbReference type="PROSITE" id="PS50089"/>
    </source>
</evidence>
<dbReference type="PANTHER" id="PTHR47156:SF10">
    <property type="entry name" value="E3 UBIQUITIN-PROTEIN LIGASE TRIM-21-RELATED"/>
    <property type="match status" value="1"/>
</dbReference>
<dbReference type="PANTHER" id="PTHR47156">
    <property type="entry name" value="PROTEIN CBG20824"/>
    <property type="match status" value="1"/>
</dbReference>
<dbReference type="Proteomes" id="UP000504606">
    <property type="component" value="Unplaced"/>
</dbReference>
<reference evidence="7 8" key="1">
    <citation type="submission" date="2025-04" db="UniProtKB">
        <authorList>
            <consortium name="RefSeq"/>
        </authorList>
    </citation>
    <scope>IDENTIFICATION</scope>
    <source>
        <tissue evidence="7 8">Whole organism</tissue>
    </source>
</reference>
<evidence type="ECO:0000256" key="2">
    <source>
        <dbReference type="ARBA" id="ARBA00022833"/>
    </source>
</evidence>
<dbReference type="GeneID" id="113214794"/>
<organism evidence="6 7">
    <name type="scientific">Frankliniella occidentalis</name>
    <name type="common">Western flower thrips</name>
    <name type="synonym">Euthrips occidentalis</name>
    <dbReference type="NCBI Taxonomy" id="133901"/>
    <lineage>
        <taxon>Eukaryota</taxon>
        <taxon>Metazoa</taxon>
        <taxon>Ecdysozoa</taxon>
        <taxon>Arthropoda</taxon>
        <taxon>Hexapoda</taxon>
        <taxon>Insecta</taxon>
        <taxon>Pterygota</taxon>
        <taxon>Neoptera</taxon>
        <taxon>Paraneoptera</taxon>
        <taxon>Thysanoptera</taxon>
        <taxon>Terebrantia</taxon>
        <taxon>Thripoidea</taxon>
        <taxon>Thripidae</taxon>
        <taxon>Frankliniella</taxon>
    </lineage>
</organism>
<dbReference type="GO" id="GO:0008270">
    <property type="term" value="F:zinc ion binding"/>
    <property type="evidence" value="ECO:0007669"/>
    <property type="project" value="UniProtKB-KW"/>
</dbReference>
<keyword evidence="6" id="KW-1185">Reference proteome</keyword>
<dbReference type="InterPro" id="IPR001841">
    <property type="entry name" value="Znf_RING"/>
</dbReference>
<dbReference type="RefSeq" id="XP_026290058.2">
    <property type="nucleotide sequence ID" value="XM_026434273.2"/>
</dbReference>
<dbReference type="PROSITE" id="PS50089">
    <property type="entry name" value="ZF_RING_2"/>
    <property type="match status" value="1"/>
</dbReference>
<dbReference type="Pfam" id="PF14634">
    <property type="entry name" value="zf-RING_5"/>
    <property type="match status" value="1"/>
</dbReference>
<evidence type="ECO:0000313" key="7">
    <source>
        <dbReference type="RefSeq" id="XP_026290056.2"/>
    </source>
</evidence>
<evidence type="ECO:0000256" key="1">
    <source>
        <dbReference type="ARBA" id="ARBA00022771"/>
    </source>
</evidence>
<keyword evidence="1 3" id="KW-0479">Metal-binding</keyword>
<dbReference type="InterPro" id="IPR013083">
    <property type="entry name" value="Znf_RING/FYVE/PHD"/>
</dbReference>
<proteinExistence type="predicted"/>
<dbReference type="Gene3D" id="3.30.40.10">
    <property type="entry name" value="Zinc/RING finger domain, C3HC4 (zinc finger)"/>
    <property type="match status" value="1"/>
</dbReference>
<dbReference type="KEGG" id="foc:113214794"/>
<feature type="compositionally biased region" description="Low complexity" evidence="4">
    <location>
        <begin position="227"/>
        <end position="243"/>
    </location>
</feature>
<evidence type="ECO:0000256" key="3">
    <source>
        <dbReference type="PROSITE-ProRule" id="PRU00175"/>
    </source>
</evidence>
<accession>A0A6J1TGU0</accession>
<feature type="domain" description="RING-type" evidence="5">
    <location>
        <begin position="3"/>
        <end position="43"/>
    </location>
</feature>
<keyword evidence="1 3" id="KW-0863">Zinc-finger</keyword>
<protein>
    <submittedName>
        <fullName evidence="7 8">Uncharacterized protein LOC113214794</fullName>
    </submittedName>
</protein>
<gene>
    <name evidence="7 8" type="primary">LOC113214794</name>
</gene>
<dbReference type="SUPFAM" id="SSF57850">
    <property type="entry name" value="RING/U-box"/>
    <property type="match status" value="1"/>
</dbReference>
<dbReference type="InterPro" id="IPR052667">
    <property type="entry name" value="E3_ubiquitin-ligase_RING"/>
</dbReference>
<dbReference type="AlphaFoldDB" id="A0A6J1TGU0"/>
<evidence type="ECO:0000313" key="6">
    <source>
        <dbReference type="Proteomes" id="UP000504606"/>
    </source>
</evidence>
<name>A0A6J1TGU0_FRAOC</name>
<evidence type="ECO:0000313" key="8">
    <source>
        <dbReference type="RefSeq" id="XP_026290058.2"/>
    </source>
</evidence>
<dbReference type="RefSeq" id="XP_026290056.2">
    <property type="nucleotide sequence ID" value="XM_026434271.2"/>
</dbReference>
<feature type="region of interest" description="Disordered" evidence="4">
    <location>
        <begin position="227"/>
        <end position="257"/>
    </location>
</feature>
<keyword evidence="2" id="KW-0862">Zinc</keyword>
<sequence>MECNLCAELFDGAERLPKVLPCGHTACLQCLRRLPDRGCPTCRRDFHGPTEELPSNFFLLQLLQGARLHSTPRAWCSDCRAAATPRCWEEHDVLPVRRALRRHLQGAMPQAAEQLQGLQDQFPDEEALPALTLLTGGQSWDVTLRGGGRQLTGTLRNAEEPLTKALCLLLASRAALTEDRAEDTPLAAAPLSSAVAPLPPAAAPVPPAAAPLPLAAAPLPPAATPLPLAAGPLPPAAAGRAAPTESQPPRQQDVPLISRKGPDALQQEERAADVPDARGARLVAVAFNIDLQLLQLVAPTVEVLSLYSPRGAHLRAAHSLPRLRRLYVWCGDRALDVQPPVLPALPPGHAGLQWLSVRGLPRATTQSLLRAHAHSLEELTLTVGTPGDKDWPWSCCDLHSLLKQCGLRALWRIVLRRGKKTHRKTPCNEQRDRLRRVLPRTEVLCSSCDGVEDEDA</sequence>
<evidence type="ECO:0000256" key="4">
    <source>
        <dbReference type="SAM" id="MobiDB-lite"/>
    </source>
</evidence>
<dbReference type="OrthoDB" id="654191at2759"/>
<dbReference type="SMART" id="SM00184">
    <property type="entry name" value="RING"/>
    <property type="match status" value="1"/>
</dbReference>